<accession>A0A0H4XJ01</accession>
<reference evidence="2 3" key="1">
    <citation type="journal article" date="2016" name="PLoS ONE">
        <title>Complete Genome Sequence and Comparative Genomics of a Novel Myxobacterium Myxococcus hansupus.</title>
        <authorList>
            <person name="Sharma G."/>
            <person name="Narwani T."/>
            <person name="Subramanian S."/>
        </authorList>
    </citation>
    <scope>NUCLEOTIDE SEQUENCE [LARGE SCALE GENOMIC DNA]</scope>
    <source>
        <strain evidence="3">mixupus</strain>
    </source>
</reference>
<evidence type="ECO:0000256" key="1">
    <source>
        <dbReference type="SAM" id="MobiDB-lite"/>
    </source>
</evidence>
<keyword evidence="3" id="KW-1185">Reference proteome</keyword>
<dbReference type="EMBL" id="CP012109">
    <property type="protein sequence ID" value="AKQ68247.1"/>
    <property type="molecule type" value="Genomic_DNA"/>
</dbReference>
<dbReference type="Proteomes" id="UP000009026">
    <property type="component" value="Chromosome"/>
</dbReference>
<evidence type="ECO:0000313" key="2">
    <source>
        <dbReference type="EMBL" id="AKQ68247.1"/>
    </source>
</evidence>
<name>A0A0H4XJ01_9BACT</name>
<proteinExistence type="predicted"/>
<evidence type="ECO:0000313" key="3">
    <source>
        <dbReference type="Proteomes" id="UP000009026"/>
    </source>
</evidence>
<organism evidence="2 3">
    <name type="scientific">Pseudomyxococcus hansupus</name>
    <dbReference type="NCBI Taxonomy" id="1297742"/>
    <lineage>
        <taxon>Bacteria</taxon>
        <taxon>Pseudomonadati</taxon>
        <taxon>Myxococcota</taxon>
        <taxon>Myxococcia</taxon>
        <taxon>Myxococcales</taxon>
        <taxon>Cystobacterineae</taxon>
        <taxon>Myxococcaceae</taxon>
        <taxon>Pseudomyxococcus</taxon>
    </lineage>
</organism>
<dbReference type="KEGG" id="mym:A176_005159"/>
<feature type="region of interest" description="Disordered" evidence="1">
    <location>
        <begin position="1"/>
        <end position="44"/>
    </location>
</feature>
<protein>
    <submittedName>
        <fullName evidence="2">Uncharacterized protein</fullName>
    </submittedName>
</protein>
<sequence length="44" mass="4458">MGFSAASHRAHFRTGTEAVRSDAGVGVRFGADAAGARPGSTPRN</sequence>
<dbReference type="AlphaFoldDB" id="A0A0H4XJ01"/>
<gene>
    <name evidence="2" type="ORF">A176_005159</name>
</gene>